<dbReference type="Pfam" id="PF07993">
    <property type="entry name" value="NAD_binding_4"/>
    <property type="match status" value="1"/>
</dbReference>
<dbReference type="InterPro" id="IPR036291">
    <property type="entry name" value="NAD(P)-bd_dom_sf"/>
</dbReference>
<evidence type="ECO:0000256" key="6">
    <source>
        <dbReference type="ARBA" id="ARBA00022989"/>
    </source>
</evidence>
<dbReference type="PANTHER" id="PTHR11011">
    <property type="entry name" value="MALE STERILITY PROTEIN 2-RELATED"/>
    <property type="match status" value="1"/>
</dbReference>
<comment type="function">
    <text evidence="10">Catalyzes the reduction of fatty acyl-CoA to fatty alcohols.</text>
</comment>
<dbReference type="GO" id="GO:0080019">
    <property type="term" value="F:alcohol-forming very long-chain fatty acyl-CoA reductase activity"/>
    <property type="evidence" value="ECO:0007669"/>
    <property type="project" value="InterPro"/>
</dbReference>
<keyword evidence="5 10" id="KW-0521">NADP</keyword>
<reference evidence="13" key="1">
    <citation type="submission" date="2022-03" db="EMBL/GenBank/DDBJ databases">
        <authorList>
            <person name="Sayadi A."/>
        </authorList>
    </citation>
    <scope>NUCLEOTIDE SEQUENCE</scope>
</reference>
<dbReference type="InterPro" id="IPR033640">
    <property type="entry name" value="FAR_C"/>
</dbReference>
<protein>
    <recommendedName>
        <fullName evidence="10">Fatty acyl-CoA reductase</fullName>
        <ecNumber evidence="10">1.2.1.84</ecNumber>
    </recommendedName>
</protein>
<dbReference type="CDD" id="cd09071">
    <property type="entry name" value="FAR_C"/>
    <property type="match status" value="1"/>
</dbReference>
<keyword evidence="4 10" id="KW-0812">Transmembrane</keyword>
<organism evidence="13 14">
    <name type="scientific">Acanthoscelides obtectus</name>
    <name type="common">Bean weevil</name>
    <name type="synonym">Bruchus obtectus</name>
    <dbReference type="NCBI Taxonomy" id="200917"/>
    <lineage>
        <taxon>Eukaryota</taxon>
        <taxon>Metazoa</taxon>
        <taxon>Ecdysozoa</taxon>
        <taxon>Arthropoda</taxon>
        <taxon>Hexapoda</taxon>
        <taxon>Insecta</taxon>
        <taxon>Pterygota</taxon>
        <taxon>Neoptera</taxon>
        <taxon>Endopterygota</taxon>
        <taxon>Coleoptera</taxon>
        <taxon>Polyphaga</taxon>
        <taxon>Cucujiformia</taxon>
        <taxon>Chrysomeloidea</taxon>
        <taxon>Chrysomelidae</taxon>
        <taxon>Bruchinae</taxon>
        <taxon>Bruchini</taxon>
        <taxon>Acanthoscelides</taxon>
    </lineage>
</organism>
<gene>
    <name evidence="13" type="ORF">ACAOBT_LOCUS3069</name>
</gene>
<evidence type="ECO:0000256" key="10">
    <source>
        <dbReference type="RuleBase" id="RU363097"/>
    </source>
</evidence>
<evidence type="ECO:0000256" key="9">
    <source>
        <dbReference type="ARBA" id="ARBA00052530"/>
    </source>
</evidence>
<comment type="subcellular location">
    <subcellularLocation>
        <location evidence="1">Membrane</location>
        <topology evidence="1">Multi-pass membrane protein</topology>
    </subcellularLocation>
</comment>
<keyword evidence="3 10" id="KW-0444">Lipid biosynthesis</keyword>
<dbReference type="EC" id="1.2.1.84" evidence="10"/>
<keyword evidence="8 10" id="KW-0472">Membrane</keyword>
<proteinExistence type="inferred from homology"/>
<evidence type="ECO:0000256" key="4">
    <source>
        <dbReference type="ARBA" id="ARBA00022692"/>
    </source>
</evidence>
<evidence type="ECO:0000256" key="2">
    <source>
        <dbReference type="ARBA" id="ARBA00005928"/>
    </source>
</evidence>
<dbReference type="CDD" id="cd05236">
    <property type="entry name" value="FAR-N_SDR_e"/>
    <property type="match status" value="1"/>
</dbReference>
<accession>A0A9P0JSL6</accession>
<sequence>MEDSQVVSWYKDQHIFVTGATGFMGKILIEKLLRSCPDVGGIYILVRQKKGQKPSKRLPEYLQNEIFDKVRALPDSINRFQKLHCICGDITETNCALSDRDLTTISEKITIVFHMAACVRFDQPLKDIVMMNVGGTRNILDVATKLKQLKVFLHVSTSYCHLDLPELEEKIYPAKHDPWKMLDAVQWMDEEMLNSLTPVLLKGYPNTYAYAKCLTEQLVSDYSEKVPIVIARPSIVVAAYKEPIPGWVDNLNGPTGILIGAGKGVIRTMHCNTQLVADIVPVDMVINSMLLAAWEQGVRQLKAGAEVYNITANRDQPVSWGEALEIGRKYVFQYPYSTCLWYPGGSPKSNYMVHVVAAFFFHLLPAYFIDVMMSLTGNKPFMVRTQKRIQHGLNLLQYYTTRTWIFHNDRIKKIYDSLSEKDKEIFYTNRELLKFDEFMLNYILGARKYCVKEEYDTVPYARKVLKRLYYLDMLKNILLFALVLWIAHVLATTFLVKSNFTS</sequence>
<keyword evidence="6 10" id="KW-1133">Transmembrane helix</keyword>
<dbReference type="GO" id="GO:0035336">
    <property type="term" value="P:long-chain fatty-acyl-CoA metabolic process"/>
    <property type="evidence" value="ECO:0007669"/>
    <property type="project" value="TreeGrafter"/>
</dbReference>
<dbReference type="Proteomes" id="UP001152888">
    <property type="component" value="Unassembled WGS sequence"/>
</dbReference>
<dbReference type="EMBL" id="CAKOFQ010006681">
    <property type="protein sequence ID" value="CAH1959217.1"/>
    <property type="molecule type" value="Genomic_DNA"/>
</dbReference>
<feature type="transmembrane region" description="Helical" evidence="10">
    <location>
        <begin position="351"/>
        <end position="369"/>
    </location>
</feature>
<dbReference type="AlphaFoldDB" id="A0A9P0JSL6"/>
<keyword evidence="10" id="KW-0560">Oxidoreductase</keyword>
<dbReference type="OrthoDB" id="429813at2759"/>
<comment type="similarity">
    <text evidence="2 10">Belongs to the fatty acyl-CoA reductase family.</text>
</comment>
<evidence type="ECO:0000256" key="7">
    <source>
        <dbReference type="ARBA" id="ARBA00023098"/>
    </source>
</evidence>
<evidence type="ECO:0000259" key="12">
    <source>
        <dbReference type="Pfam" id="PF07993"/>
    </source>
</evidence>
<dbReference type="GO" id="GO:0005777">
    <property type="term" value="C:peroxisome"/>
    <property type="evidence" value="ECO:0007669"/>
    <property type="project" value="TreeGrafter"/>
</dbReference>
<dbReference type="GO" id="GO:0102965">
    <property type="term" value="F:alcohol-forming long-chain fatty acyl-CoA reductase activity"/>
    <property type="evidence" value="ECO:0007669"/>
    <property type="project" value="UniProtKB-EC"/>
</dbReference>
<feature type="domain" description="Thioester reductase (TE)" evidence="12">
    <location>
        <begin position="17"/>
        <end position="289"/>
    </location>
</feature>
<evidence type="ECO:0000259" key="11">
    <source>
        <dbReference type="Pfam" id="PF03015"/>
    </source>
</evidence>
<evidence type="ECO:0000313" key="13">
    <source>
        <dbReference type="EMBL" id="CAH1959217.1"/>
    </source>
</evidence>
<comment type="catalytic activity">
    <reaction evidence="9 10">
        <text>a long-chain fatty acyl-CoA + 2 NADPH + 2 H(+) = a long-chain primary fatty alcohol + 2 NADP(+) + CoA</text>
        <dbReference type="Rhea" id="RHEA:52716"/>
        <dbReference type="ChEBI" id="CHEBI:15378"/>
        <dbReference type="ChEBI" id="CHEBI:57287"/>
        <dbReference type="ChEBI" id="CHEBI:57783"/>
        <dbReference type="ChEBI" id="CHEBI:58349"/>
        <dbReference type="ChEBI" id="CHEBI:77396"/>
        <dbReference type="ChEBI" id="CHEBI:83139"/>
        <dbReference type="EC" id="1.2.1.84"/>
    </reaction>
</comment>
<comment type="caution">
    <text evidence="13">The sequence shown here is derived from an EMBL/GenBank/DDBJ whole genome shotgun (WGS) entry which is preliminary data.</text>
</comment>
<dbReference type="PANTHER" id="PTHR11011:SF118">
    <property type="entry name" value="FATTY ACYL-COA REDUCTASE"/>
    <property type="match status" value="1"/>
</dbReference>
<evidence type="ECO:0000313" key="14">
    <source>
        <dbReference type="Proteomes" id="UP001152888"/>
    </source>
</evidence>
<evidence type="ECO:0000256" key="3">
    <source>
        <dbReference type="ARBA" id="ARBA00022516"/>
    </source>
</evidence>
<dbReference type="GO" id="GO:0016020">
    <property type="term" value="C:membrane"/>
    <property type="evidence" value="ECO:0007669"/>
    <property type="project" value="UniProtKB-SubCell"/>
</dbReference>
<keyword evidence="14" id="KW-1185">Reference proteome</keyword>
<name>A0A9P0JSL6_ACAOB</name>
<dbReference type="InterPro" id="IPR026055">
    <property type="entry name" value="FAR"/>
</dbReference>
<dbReference type="Pfam" id="PF03015">
    <property type="entry name" value="Sterile"/>
    <property type="match status" value="1"/>
</dbReference>
<keyword evidence="7 10" id="KW-0443">Lipid metabolism</keyword>
<evidence type="ECO:0000256" key="1">
    <source>
        <dbReference type="ARBA" id="ARBA00004141"/>
    </source>
</evidence>
<evidence type="ECO:0000256" key="8">
    <source>
        <dbReference type="ARBA" id="ARBA00023136"/>
    </source>
</evidence>
<dbReference type="SUPFAM" id="SSF51735">
    <property type="entry name" value="NAD(P)-binding Rossmann-fold domains"/>
    <property type="match status" value="1"/>
</dbReference>
<dbReference type="FunFam" id="3.40.50.720:FF:000143">
    <property type="entry name" value="Fatty acyl-CoA reductase"/>
    <property type="match status" value="1"/>
</dbReference>
<feature type="domain" description="Fatty acyl-CoA reductase C-terminal" evidence="11">
    <location>
        <begin position="361"/>
        <end position="453"/>
    </location>
</feature>
<dbReference type="Gene3D" id="3.40.50.720">
    <property type="entry name" value="NAD(P)-binding Rossmann-like Domain"/>
    <property type="match status" value="1"/>
</dbReference>
<feature type="transmembrane region" description="Helical" evidence="10">
    <location>
        <begin position="477"/>
        <end position="496"/>
    </location>
</feature>
<dbReference type="InterPro" id="IPR013120">
    <property type="entry name" value="FAR_NAD-bd"/>
</dbReference>
<evidence type="ECO:0000256" key="5">
    <source>
        <dbReference type="ARBA" id="ARBA00022857"/>
    </source>
</evidence>